<gene>
    <name evidence="3" type="ORF">ABR75_08785</name>
</gene>
<evidence type="ECO:0000259" key="2">
    <source>
        <dbReference type="PROSITE" id="PS51782"/>
    </source>
</evidence>
<dbReference type="SUPFAM" id="SSF54106">
    <property type="entry name" value="LysM domain"/>
    <property type="match status" value="2"/>
</dbReference>
<dbReference type="AlphaFoldDB" id="A0A0R2QJ74"/>
<feature type="domain" description="LysM" evidence="2">
    <location>
        <begin position="69"/>
        <end position="114"/>
    </location>
</feature>
<sequence>MKSSTKAIQHATVVLLSLFFVGACSTTIAGTATTIVPVGPTDFATIPPVQSTLPNIVTTLPIGAVGVEQVYTVRAGDSPSLVANLYGIMVAELLSWNGLVATSQFPFPGSILKIPPTATVNNPQINVAPNVAAGPSQPGCDPRPAGTYKVAKGDSMYIIRKKFCVSLGSLLGANGFNSSAALLYPGQILNIPASGS</sequence>
<name>A0A0R2QJ74_9ACTN</name>
<feature type="domain" description="LysM" evidence="2">
    <location>
        <begin position="146"/>
        <end position="191"/>
    </location>
</feature>
<dbReference type="CDD" id="cd00118">
    <property type="entry name" value="LysM"/>
    <property type="match status" value="2"/>
</dbReference>
<dbReference type="Pfam" id="PF01476">
    <property type="entry name" value="LysM"/>
    <property type="match status" value="2"/>
</dbReference>
<dbReference type="InterPro" id="IPR018392">
    <property type="entry name" value="LysM"/>
</dbReference>
<dbReference type="PANTHER" id="PTHR33734">
    <property type="entry name" value="LYSM DOMAIN-CONTAINING GPI-ANCHORED PROTEIN 2"/>
    <property type="match status" value="1"/>
</dbReference>
<comment type="caution">
    <text evidence="3">The sequence shown here is derived from an EMBL/GenBank/DDBJ whole genome shotgun (WGS) entry which is preliminary data.</text>
</comment>
<proteinExistence type="predicted"/>
<dbReference type="Proteomes" id="UP000051017">
    <property type="component" value="Unassembled WGS sequence"/>
</dbReference>
<dbReference type="InterPro" id="IPR036779">
    <property type="entry name" value="LysM_dom_sf"/>
</dbReference>
<dbReference type="GO" id="GO:0008932">
    <property type="term" value="F:lytic endotransglycosylase activity"/>
    <property type="evidence" value="ECO:0007669"/>
    <property type="project" value="TreeGrafter"/>
</dbReference>
<organism evidence="3 4">
    <name type="scientific">Acidimicrobiia bacterium BACL6 MAG-120924-bin43</name>
    <dbReference type="NCBI Taxonomy" id="1655583"/>
    <lineage>
        <taxon>Bacteria</taxon>
        <taxon>Bacillati</taxon>
        <taxon>Actinomycetota</taxon>
        <taxon>Acidimicrobiia</taxon>
        <taxon>acIV cluster</taxon>
    </lineage>
</organism>
<accession>A0A0R2QJ74</accession>
<evidence type="ECO:0000256" key="1">
    <source>
        <dbReference type="SAM" id="SignalP"/>
    </source>
</evidence>
<feature type="signal peptide" evidence="1">
    <location>
        <begin position="1"/>
        <end position="29"/>
    </location>
</feature>
<dbReference type="SMART" id="SM00257">
    <property type="entry name" value="LysM"/>
    <property type="match status" value="2"/>
</dbReference>
<evidence type="ECO:0000313" key="4">
    <source>
        <dbReference type="Proteomes" id="UP000051017"/>
    </source>
</evidence>
<dbReference type="PROSITE" id="PS51782">
    <property type="entry name" value="LYSM"/>
    <property type="match status" value="2"/>
</dbReference>
<dbReference type="PANTHER" id="PTHR33734:SF22">
    <property type="entry name" value="MEMBRANE-BOUND LYTIC MUREIN TRANSGLYCOSYLASE D"/>
    <property type="match status" value="1"/>
</dbReference>
<keyword evidence="1" id="KW-0732">Signal</keyword>
<feature type="chain" id="PRO_5038697654" description="LysM domain-containing protein" evidence="1">
    <location>
        <begin position="30"/>
        <end position="196"/>
    </location>
</feature>
<evidence type="ECO:0000313" key="3">
    <source>
        <dbReference type="EMBL" id="KRO49090.1"/>
    </source>
</evidence>
<dbReference type="Gene3D" id="3.10.350.10">
    <property type="entry name" value="LysM domain"/>
    <property type="match status" value="2"/>
</dbReference>
<dbReference type="EMBL" id="LIBJ01000042">
    <property type="protein sequence ID" value="KRO49090.1"/>
    <property type="molecule type" value="Genomic_DNA"/>
</dbReference>
<protein>
    <recommendedName>
        <fullName evidence="2">LysM domain-containing protein</fullName>
    </recommendedName>
</protein>
<reference evidence="3 4" key="1">
    <citation type="submission" date="2015-10" db="EMBL/GenBank/DDBJ databases">
        <title>Metagenome-Assembled Genomes uncover a global brackish microbiome.</title>
        <authorList>
            <person name="Hugerth L.W."/>
            <person name="Larsson J."/>
            <person name="Alneberg J."/>
            <person name="Lindh M.V."/>
            <person name="Legrand C."/>
            <person name="Pinhassi J."/>
            <person name="Andersson A.F."/>
        </authorList>
    </citation>
    <scope>NUCLEOTIDE SEQUENCE [LARGE SCALE GENOMIC DNA]</scope>
    <source>
        <strain evidence="3">BACL6 MAG-120924-bin43</strain>
    </source>
</reference>
<dbReference type="PROSITE" id="PS51257">
    <property type="entry name" value="PROKAR_LIPOPROTEIN"/>
    <property type="match status" value="1"/>
</dbReference>